<keyword evidence="3 7" id="KW-0378">Hydrolase</keyword>
<evidence type="ECO:0000256" key="4">
    <source>
        <dbReference type="SAM" id="SignalP"/>
    </source>
</evidence>
<keyword evidence="8" id="KW-1185">Reference proteome</keyword>
<feature type="chain" id="PRO_5042015135" evidence="4">
    <location>
        <begin position="32"/>
        <end position="560"/>
    </location>
</feature>
<dbReference type="Pfam" id="PF08386">
    <property type="entry name" value="Abhydrolase_4"/>
    <property type="match status" value="1"/>
</dbReference>
<organism evidence="7 8">
    <name type="scientific">Actinoalloteichus fjordicus</name>
    <dbReference type="NCBI Taxonomy" id="1612552"/>
    <lineage>
        <taxon>Bacteria</taxon>
        <taxon>Bacillati</taxon>
        <taxon>Actinomycetota</taxon>
        <taxon>Actinomycetes</taxon>
        <taxon>Pseudonocardiales</taxon>
        <taxon>Pseudonocardiaceae</taxon>
        <taxon>Actinoalloteichus</taxon>
    </lineage>
</organism>
<dbReference type="PANTHER" id="PTHR43248:SF29">
    <property type="entry name" value="TRIPEPTIDYL AMINOPEPTIDASE"/>
    <property type="match status" value="1"/>
</dbReference>
<keyword evidence="2 4" id="KW-0732">Signal</keyword>
<dbReference type="Proteomes" id="UP000185511">
    <property type="component" value="Chromosome"/>
</dbReference>
<dbReference type="InterPro" id="IPR000073">
    <property type="entry name" value="AB_hydrolase_1"/>
</dbReference>
<comment type="similarity">
    <text evidence="1">Belongs to the peptidase S33 family.</text>
</comment>
<gene>
    <name evidence="7" type="ORF">UA74_18955</name>
</gene>
<evidence type="ECO:0000259" key="6">
    <source>
        <dbReference type="Pfam" id="PF08386"/>
    </source>
</evidence>
<dbReference type="InterPro" id="IPR051601">
    <property type="entry name" value="Serine_prot/Carboxylest_S33"/>
</dbReference>
<evidence type="ECO:0000256" key="3">
    <source>
        <dbReference type="ARBA" id="ARBA00022801"/>
    </source>
</evidence>
<dbReference type="InterPro" id="IPR013595">
    <property type="entry name" value="Pept_S33_TAP-like_C"/>
</dbReference>
<feature type="domain" description="AB hydrolase-1" evidence="5">
    <location>
        <begin position="106"/>
        <end position="270"/>
    </location>
</feature>
<reference evidence="8" key="1">
    <citation type="submission" date="2016-06" db="EMBL/GenBank/DDBJ databases">
        <title>Complete genome sequence of Actinoalloteichus fjordicus DSM 46855 (=ADI127-17), type strain of the new species Actinoalloteichus fjordicus.</title>
        <authorList>
            <person name="Ruckert C."/>
            <person name="Nouioui I."/>
            <person name="Willmese J."/>
            <person name="van Wezel G."/>
            <person name="Klenk H.-P."/>
            <person name="Kalinowski J."/>
            <person name="Zotchev S.B."/>
        </authorList>
    </citation>
    <scope>NUCLEOTIDE SEQUENCE [LARGE SCALE GENOMIC DNA]</scope>
    <source>
        <strain evidence="8">ADI127-7</strain>
    </source>
</reference>
<protein>
    <submittedName>
        <fullName evidence="7">Alpha/beta hydrolase family protein</fullName>
    </submittedName>
</protein>
<dbReference type="RefSeq" id="WP_157434299.1">
    <property type="nucleotide sequence ID" value="NZ_CP016076.1"/>
</dbReference>
<evidence type="ECO:0000259" key="5">
    <source>
        <dbReference type="Pfam" id="PF00561"/>
    </source>
</evidence>
<dbReference type="KEGG" id="acad:UA74_18955"/>
<dbReference type="InterPro" id="IPR029058">
    <property type="entry name" value="AB_hydrolase_fold"/>
</dbReference>
<dbReference type="EMBL" id="CP016076">
    <property type="protein sequence ID" value="APU15819.1"/>
    <property type="molecule type" value="Genomic_DNA"/>
</dbReference>
<dbReference type="Pfam" id="PF00561">
    <property type="entry name" value="Abhydrolase_1"/>
    <property type="match status" value="1"/>
</dbReference>
<proteinExistence type="inferred from homology"/>
<evidence type="ECO:0000313" key="8">
    <source>
        <dbReference type="Proteomes" id="UP000185511"/>
    </source>
</evidence>
<feature type="signal peptide" evidence="4">
    <location>
        <begin position="1"/>
        <end position="31"/>
    </location>
</feature>
<evidence type="ECO:0000256" key="1">
    <source>
        <dbReference type="ARBA" id="ARBA00010088"/>
    </source>
</evidence>
<dbReference type="SUPFAM" id="SSF53474">
    <property type="entry name" value="alpha/beta-Hydrolases"/>
    <property type="match status" value="1"/>
</dbReference>
<evidence type="ECO:0000313" key="7">
    <source>
        <dbReference type="EMBL" id="APU15819.1"/>
    </source>
</evidence>
<name>A0AAC9LFB1_9PSEU</name>
<dbReference type="Gene3D" id="3.40.50.1820">
    <property type="entry name" value="alpha/beta hydrolase"/>
    <property type="match status" value="1"/>
</dbReference>
<dbReference type="PANTHER" id="PTHR43248">
    <property type="entry name" value="2-SUCCINYL-6-HYDROXY-2,4-CYCLOHEXADIENE-1-CARBOXYLATE SYNTHASE"/>
    <property type="match status" value="1"/>
</dbReference>
<feature type="domain" description="Peptidase S33 tripeptidyl aminopeptidase-like C-terminal" evidence="6">
    <location>
        <begin position="425"/>
        <end position="529"/>
    </location>
</feature>
<accession>A0AAC9LFB1</accession>
<sequence length="560" mass="59024">MYPRVRRRTRRTSAALALTVAVCGLTATASAAEDSPAVTGPAVLGTNGAPVPELDWGPCPDDAGPAEYQCATASVPLSYQDPHGEQIEIAVGRLPAADQQNRIGSLFFNPGGPGGSGRIPPVLSAELHERFDLVGFDPRGVQDSTPLRCFDDAGEAADSFGLLFPTTEEEERRVIEATRTGTDACAAKAGPVLNHMSTANVARDLDLLRAAVGDEQLTFHGFSYGTHLGAVYANLFPDRVRAMTLDGGLDPVQWTTGETPADADVPYTTRIGSAAGSQRALESFLGFCAQDERCAFREPGVDLGEKYDRVLDAARSAPIEVPDQDGSVMEWSYPLVVGVVGSALYDARSSMFLGEYLQSLAEAIDGTGPRGEAVLTTVDAVAAMRDQQGYQGPEQNFGVACLDSDNPADPARWAEAAAQADRETPSFGSMWTYESLPCATWPGVDEDRYHGPWDRPTANPVLVLGNRLGDPATPYDGGRNLADLLGDGHLLSLDSFGHGAFGLQLSACVDAAVHAYYLDGELPADGTVCEPDRTPFDPIDGALGAAVAEHTGLPVAALVG</sequence>
<dbReference type="GO" id="GO:0016787">
    <property type="term" value="F:hydrolase activity"/>
    <property type="evidence" value="ECO:0007669"/>
    <property type="project" value="UniProtKB-KW"/>
</dbReference>
<evidence type="ECO:0000256" key="2">
    <source>
        <dbReference type="ARBA" id="ARBA00022729"/>
    </source>
</evidence>
<dbReference type="AlphaFoldDB" id="A0AAC9LFB1"/>